<dbReference type="PANTHER" id="PTHR46268">
    <property type="entry name" value="STRESS RESPONSE PROTEIN NHAX"/>
    <property type="match status" value="1"/>
</dbReference>
<dbReference type="RefSeq" id="WP_167984699.1">
    <property type="nucleotide sequence ID" value="NZ_JAATEJ010000017.1"/>
</dbReference>
<dbReference type="SUPFAM" id="SSF52402">
    <property type="entry name" value="Adenine nucleotide alpha hydrolases-like"/>
    <property type="match status" value="2"/>
</dbReference>
<feature type="region of interest" description="Disordered" evidence="2">
    <location>
        <begin position="1"/>
        <end position="20"/>
    </location>
</feature>
<dbReference type="Proteomes" id="UP000734511">
    <property type="component" value="Unassembled WGS sequence"/>
</dbReference>
<keyword evidence="5" id="KW-1185">Reference proteome</keyword>
<evidence type="ECO:0000256" key="2">
    <source>
        <dbReference type="SAM" id="MobiDB-lite"/>
    </source>
</evidence>
<gene>
    <name evidence="4" type="ORF">HCN08_20905</name>
</gene>
<feature type="domain" description="UspA" evidence="3">
    <location>
        <begin position="155"/>
        <end position="289"/>
    </location>
</feature>
<comment type="similarity">
    <text evidence="1">Belongs to the universal stress protein A family.</text>
</comment>
<dbReference type="PRINTS" id="PR01438">
    <property type="entry name" value="UNVRSLSTRESS"/>
</dbReference>
<comment type="caution">
    <text evidence="4">The sequence shown here is derived from an EMBL/GenBank/DDBJ whole genome shotgun (WGS) entry which is preliminary data.</text>
</comment>
<name>A0ABX0ZSS7_9ACTN</name>
<evidence type="ECO:0000313" key="4">
    <source>
        <dbReference type="EMBL" id="NJP45847.1"/>
    </source>
</evidence>
<sequence>MDATVPSEDGLGPVVAGTDGSGQATEAVLWAAAEASARGRPLTVVHGVGDERQGYWTAEEAVAVFEEGRRLLDRAETAVAEHFPQLPVSTVLSKGGSAESLLETAQPQDTLVVGSRGRGGFASLMLGSVGLRVAARSRGPVIVVREVPAPRTGAVVAAVRDDGDRGALRFAARTAVAHGAQLRVVSVWKFLENVGSMAAAVDDVSAIARSEAEATRRTVGPVRDEFPGLAVEEDVLRSGSVAGSLVEASSAADLVVMGARRPAHALGAGLGRVTHAVLHHAHCPVAVLPR</sequence>
<protein>
    <submittedName>
        <fullName evidence="4">Universal stress protein</fullName>
    </submittedName>
</protein>
<organism evidence="4 5">
    <name type="scientific">Actinacidiphila epipremni</name>
    <dbReference type="NCBI Taxonomy" id="2053013"/>
    <lineage>
        <taxon>Bacteria</taxon>
        <taxon>Bacillati</taxon>
        <taxon>Actinomycetota</taxon>
        <taxon>Actinomycetes</taxon>
        <taxon>Kitasatosporales</taxon>
        <taxon>Streptomycetaceae</taxon>
        <taxon>Actinacidiphila</taxon>
    </lineage>
</organism>
<dbReference type="InterPro" id="IPR006015">
    <property type="entry name" value="Universal_stress_UspA"/>
</dbReference>
<evidence type="ECO:0000259" key="3">
    <source>
        <dbReference type="Pfam" id="PF00582"/>
    </source>
</evidence>
<dbReference type="InterPro" id="IPR014729">
    <property type="entry name" value="Rossmann-like_a/b/a_fold"/>
</dbReference>
<dbReference type="EMBL" id="JAATEJ010000017">
    <property type="protein sequence ID" value="NJP45847.1"/>
    <property type="molecule type" value="Genomic_DNA"/>
</dbReference>
<proteinExistence type="inferred from homology"/>
<dbReference type="InterPro" id="IPR006016">
    <property type="entry name" value="UspA"/>
</dbReference>
<reference evidence="4 5" key="1">
    <citation type="submission" date="2020-03" db="EMBL/GenBank/DDBJ databases">
        <title>WGS of actinomycetes isolated from Thailand.</title>
        <authorList>
            <person name="Thawai C."/>
        </authorList>
    </citation>
    <scope>NUCLEOTIDE SEQUENCE [LARGE SCALE GENOMIC DNA]</scope>
    <source>
        <strain evidence="4 5">PRB2-1</strain>
    </source>
</reference>
<dbReference type="PANTHER" id="PTHR46268:SF6">
    <property type="entry name" value="UNIVERSAL STRESS PROTEIN UP12"/>
    <property type="match status" value="1"/>
</dbReference>
<accession>A0ABX0ZSS7</accession>
<dbReference type="Pfam" id="PF00582">
    <property type="entry name" value="Usp"/>
    <property type="match status" value="2"/>
</dbReference>
<evidence type="ECO:0000256" key="1">
    <source>
        <dbReference type="ARBA" id="ARBA00008791"/>
    </source>
</evidence>
<dbReference type="Gene3D" id="3.40.50.620">
    <property type="entry name" value="HUPs"/>
    <property type="match status" value="2"/>
</dbReference>
<evidence type="ECO:0000313" key="5">
    <source>
        <dbReference type="Proteomes" id="UP000734511"/>
    </source>
</evidence>
<dbReference type="CDD" id="cd00293">
    <property type="entry name" value="USP-like"/>
    <property type="match status" value="1"/>
</dbReference>
<feature type="domain" description="UspA" evidence="3">
    <location>
        <begin position="13"/>
        <end position="145"/>
    </location>
</feature>